<dbReference type="GeneID" id="83056067"/>
<keyword evidence="8 12" id="KW-0220">Diaminopimelate biosynthesis</keyword>
<evidence type="ECO:0000256" key="1">
    <source>
        <dbReference type="ARBA" id="ARBA00004896"/>
    </source>
</evidence>
<keyword evidence="9 12" id="KW-0560">Oxidoreductase</keyword>
<name>A0A833C952_9FIRM</name>
<feature type="domain" description="Meso-diaminopimelate D-dehydrogenase C-terminal" evidence="14">
    <location>
        <begin position="119"/>
        <end position="272"/>
    </location>
</feature>
<feature type="binding site" evidence="13">
    <location>
        <begin position="34"/>
        <end position="36"/>
    </location>
    <ligand>
        <name>NADP(+)</name>
        <dbReference type="ChEBI" id="CHEBI:58349"/>
    </ligand>
</feature>
<comment type="catalytic activity">
    <reaction evidence="11 12">
        <text>meso-2,6-diaminopimelate + NADP(+) + H2O = (S)-2-amino-6-oxoheptanedioate + NH4(+) + NADPH + H(+)</text>
        <dbReference type="Rhea" id="RHEA:13561"/>
        <dbReference type="ChEBI" id="CHEBI:15377"/>
        <dbReference type="ChEBI" id="CHEBI:15378"/>
        <dbReference type="ChEBI" id="CHEBI:28938"/>
        <dbReference type="ChEBI" id="CHEBI:57783"/>
        <dbReference type="ChEBI" id="CHEBI:57791"/>
        <dbReference type="ChEBI" id="CHEBI:58349"/>
        <dbReference type="ChEBI" id="CHEBI:58556"/>
        <dbReference type="EC" id="1.4.1.16"/>
    </reaction>
</comment>
<evidence type="ECO:0000256" key="3">
    <source>
        <dbReference type="ARBA" id="ARBA00011738"/>
    </source>
</evidence>
<feature type="binding site" evidence="13">
    <location>
        <position position="170"/>
    </location>
    <ligand>
        <name>substrate</name>
    </ligand>
</feature>
<dbReference type="SUPFAM" id="SSF55347">
    <property type="entry name" value="Glyceraldehyde-3-phosphate dehydrogenase-like, C-terminal domain"/>
    <property type="match status" value="1"/>
</dbReference>
<dbReference type="RefSeq" id="WP_006555212.1">
    <property type="nucleotide sequence ID" value="NZ_CAUBPY010000001.1"/>
</dbReference>
<evidence type="ECO:0000256" key="13">
    <source>
        <dbReference type="PIRSR" id="PIRSR025648-1"/>
    </source>
</evidence>
<comment type="pathway">
    <text evidence="1 12">Amino-acid biosynthesis; L-lysine biosynthesis via DAP pathway; DL-2,6-diaminopimelate from (S)-tetrahydrodipicolinate: step 1/1.</text>
</comment>
<feature type="binding site" evidence="13">
    <location>
        <position position="273"/>
    </location>
    <ligand>
        <name>substrate</name>
    </ligand>
</feature>
<sequence>MKIRVGIVGYGNLGRGVEASVKLQPDMELVGVFSRRSGLKTVSGMPSYAMSELESFKGKIDVMVLCGGSATDLIEQTPMVAKHFTVIDSFDTHARIPEHFENVNKAAKEGGNAALISCGWDPGMFSLQRVFAESILPQGKSYTFWGRGVSQGHSDAIRRLDSVVDARQYTVPREEYLEQIRQGQTPEVTAQSGHLRECYVVAAEGADKAKIENEIKTMENYFVGYETIVHFISQEELDKNHKGIPHGGFVLRSGESTEGTRHVVEYSLKLDSNPEFTGSVLTAYARGIYRLAKHGGTGAYTVFDIPPAWISTHSAEELRAHSL</sequence>
<dbReference type="AlphaFoldDB" id="A0A833C952"/>
<dbReference type="EC" id="1.4.1.16" evidence="4 12"/>
<evidence type="ECO:0000256" key="7">
    <source>
        <dbReference type="ARBA" id="ARBA00022857"/>
    </source>
</evidence>
<dbReference type="PIRSF" id="PIRSF025648">
    <property type="entry name" value="DDH"/>
    <property type="match status" value="1"/>
</dbReference>
<evidence type="ECO:0000256" key="12">
    <source>
        <dbReference type="PIRNR" id="PIRNR025648"/>
    </source>
</evidence>
<dbReference type="CDD" id="cd02270">
    <property type="entry name" value="meso-DAPDH_N"/>
    <property type="match status" value="1"/>
</dbReference>
<dbReference type="Proteomes" id="UP000434554">
    <property type="component" value="Unassembled WGS sequence"/>
</dbReference>
<feature type="binding site" evidence="13">
    <location>
        <position position="246"/>
    </location>
    <ligand>
        <name>substrate</name>
    </ligand>
</feature>
<feature type="binding site" evidence="13">
    <location>
        <position position="196"/>
    </location>
    <ligand>
        <name>substrate</name>
    </ligand>
</feature>
<feature type="binding site" evidence="13">
    <location>
        <position position="145"/>
    </location>
    <ligand>
        <name>substrate</name>
    </ligand>
</feature>
<feature type="binding site" evidence="13">
    <location>
        <begin position="66"/>
        <end position="69"/>
    </location>
    <ligand>
        <name>NADP(+)</name>
        <dbReference type="ChEBI" id="CHEBI:58349"/>
    </ligand>
</feature>
<evidence type="ECO:0000256" key="8">
    <source>
        <dbReference type="ARBA" id="ARBA00022915"/>
    </source>
</evidence>
<organism evidence="15 16">
    <name type="scientific">Veillonella seminalis</name>
    <dbReference type="NCBI Taxonomy" id="1502943"/>
    <lineage>
        <taxon>Bacteria</taxon>
        <taxon>Bacillati</taxon>
        <taxon>Bacillota</taxon>
        <taxon>Negativicutes</taxon>
        <taxon>Veillonellales</taxon>
        <taxon>Veillonellaceae</taxon>
        <taxon>Veillonella</taxon>
    </lineage>
</organism>
<dbReference type="GO" id="GO:0000166">
    <property type="term" value="F:nucleotide binding"/>
    <property type="evidence" value="ECO:0007669"/>
    <property type="project" value="UniProtKB-KW"/>
</dbReference>
<dbReference type="Gene3D" id="3.30.360.10">
    <property type="entry name" value="Dihydrodipicolinate Reductase, domain 2"/>
    <property type="match status" value="1"/>
</dbReference>
<dbReference type="Pfam" id="PF16654">
    <property type="entry name" value="DAPDH_C"/>
    <property type="match status" value="1"/>
</dbReference>
<feature type="binding site" evidence="13">
    <location>
        <begin position="89"/>
        <end position="91"/>
    </location>
    <ligand>
        <name>NADP(+)</name>
        <dbReference type="ChEBI" id="CHEBI:58349"/>
    </ligand>
</feature>
<comment type="similarity">
    <text evidence="2 12">Belongs to the diaminopimelate dehydrogenase family.</text>
</comment>
<dbReference type="InterPro" id="IPR010190">
    <property type="entry name" value="Diaminopimelate_DH_Ddh"/>
</dbReference>
<evidence type="ECO:0000259" key="14">
    <source>
        <dbReference type="Pfam" id="PF16654"/>
    </source>
</evidence>
<dbReference type="Gene3D" id="3.40.50.720">
    <property type="entry name" value="NAD(P)-binding Rossmann-like Domain"/>
    <property type="match status" value="1"/>
</dbReference>
<dbReference type="EMBL" id="WBKH01000014">
    <property type="protein sequence ID" value="KAB1476679.1"/>
    <property type="molecule type" value="Genomic_DNA"/>
</dbReference>
<dbReference type="UniPathway" id="UPA00034">
    <property type="reaction ID" value="UER00026"/>
</dbReference>
<evidence type="ECO:0000256" key="5">
    <source>
        <dbReference type="ARBA" id="ARBA00021654"/>
    </source>
</evidence>
<evidence type="ECO:0000256" key="6">
    <source>
        <dbReference type="ARBA" id="ARBA00022605"/>
    </source>
</evidence>
<evidence type="ECO:0000256" key="2">
    <source>
        <dbReference type="ARBA" id="ARBA00007442"/>
    </source>
</evidence>
<dbReference type="InterPro" id="IPR036291">
    <property type="entry name" value="NAD(P)-bd_dom_sf"/>
</dbReference>
<dbReference type="GO" id="GO:0047850">
    <property type="term" value="F:diaminopimelate dehydrogenase activity"/>
    <property type="evidence" value="ECO:0007669"/>
    <property type="project" value="UniProtKB-UniRule"/>
</dbReference>
<comment type="caution">
    <text evidence="15">The sequence shown here is derived from an EMBL/GenBank/DDBJ whole genome shotgun (WGS) entry which is preliminary data.</text>
</comment>
<dbReference type="NCBIfam" id="TIGR01921">
    <property type="entry name" value="DAP-DH"/>
    <property type="match status" value="1"/>
</dbReference>
<evidence type="ECO:0000256" key="9">
    <source>
        <dbReference type="ARBA" id="ARBA00023002"/>
    </source>
</evidence>
<evidence type="ECO:0000256" key="10">
    <source>
        <dbReference type="ARBA" id="ARBA00023154"/>
    </source>
</evidence>
<keyword evidence="7 12" id="KW-0521">NADP</keyword>
<evidence type="ECO:0000256" key="11">
    <source>
        <dbReference type="ARBA" id="ARBA00052023"/>
    </source>
</evidence>
<protein>
    <recommendedName>
        <fullName evidence="5 12">Meso-diaminopimelate D-dehydrogenase</fullName>
        <shortName evidence="12">DAPDH</shortName>
        <shortName evidence="12">Meso-DAP dehydrogenase</shortName>
        <ecNumber evidence="4 12">1.4.1.16</ecNumber>
    </recommendedName>
</protein>
<comment type="subunit">
    <text evidence="3 12">Homodimer.</text>
</comment>
<comment type="function">
    <text evidence="12">Catalyzes the reversible NADPH-dependent reductive amination of L-2-amino-6-oxopimelate, the acyclic form of L-tetrahydrodipicolinate, to generate the meso compound, D,L-2,6-diaminopimelate.</text>
</comment>
<dbReference type="InterPro" id="IPR032094">
    <property type="entry name" value="Meso-DAP_DH_C"/>
</dbReference>
<accession>A0A833C952</accession>
<dbReference type="SUPFAM" id="SSF51735">
    <property type="entry name" value="NAD(P)-binding Rossmann-fold domains"/>
    <property type="match status" value="1"/>
</dbReference>
<feature type="binding site" evidence="13">
    <location>
        <begin position="10"/>
        <end position="13"/>
    </location>
    <ligand>
        <name>NADP(+)</name>
        <dbReference type="ChEBI" id="CHEBI:58349"/>
    </ligand>
</feature>
<dbReference type="GO" id="GO:0009089">
    <property type="term" value="P:lysine biosynthetic process via diaminopimelate"/>
    <property type="evidence" value="ECO:0007669"/>
    <property type="project" value="UniProtKB-UniRule"/>
</dbReference>
<proteinExistence type="inferred from homology"/>
<evidence type="ECO:0000313" key="15">
    <source>
        <dbReference type="EMBL" id="KAB1476679.1"/>
    </source>
</evidence>
<keyword evidence="6 12" id="KW-0028">Amino-acid biosynthesis</keyword>
<keyword evidence="13" id="KW-0547">Nucleotide-binding</keyword>
<evidence type="ECO:0000313" key="16">
    <source>
        <dbReference type="Proteomes" id="UP000434554"/>
    </source>
</evidence>
<dbReference type="GO" id="GO:0019877">
    <property type="term" value="P:diaminopimelate biosynthetic process"/>
    <property type="evidence" value="ECO:0007669"/>
    <property type="project" value="UniProtKB-UniRule"/>
</dbReference>
<evidence type="ECO:0000256" key="4">
    <source>
        <dbReference type="ARBA" id="ARBA00012080"/>
    </source>
</evidence>
<gene>
    <name evidence="15" type="ORF">F8R14_10595</name>
</gene>
<reference evidence="15 16" key="1">
    <citation type="submission" date="2019-09" db="EMBL/GenBank/DDBJ databases">
        <title>Draft genome sequence of 3 type strains from the CCUG.</title>
        <authorList>
            <person name="Pineiro-Iglesias B."/>
            <person name="Tunovic T."/>
            <person name="Unosson C."/>
            <person name="Inganas E."/>
            <person name="Ohlen M."/>
            <person name="Cardew S."/>
            <person name="Jensie-Markopoulos S."/>
            <person name="Salva-Serra F."/>
            <person name="Jaen-Luchoro D."/>
            <person name="Karlsson R."/>
            <person name="Svensson-Stadler L."/>
            <person name="Chun J."/>
            <person name="Moore E."/>
        </authorList>
    </citation>
    <scope>NUCLEOTIDE SEQUENCE [LARGE SCALE GENOMIC DNA]</scope>
    <source>
        <strain evidence="15 16">CCUG 65427</strain>
    </source>
</reference>
<keyword evidence="10 12" id="KW-0457">Lysine biosynthesis</keyword>